<evidence type="ECO:0000256" key="8">
    <source>
        <dbReference type="SAM" id="MobiDB-lite"/>
    </source>
</evidence>
<dbReference type="PANTHER" id="PTHR46567:SF1">
    <property type="entry name" value="MEDIATOR OF RNA POLYMERASE II TRANSCRIPTION SUBUNIT 12"/>
    <property type="match status" value="1"/>
</dbReference>
<feature type="compositionally biased region" description="Low complexity" evidence="8">
    <location>
        <begin position="257"/>
        <end position="281"/>
    </location>
</feature>
<dbReference type="Pfam" id="PF09497">
    <property type="entry name" value="Med12"/>
    <property type="match status" value="1"/>
</dbReference>
<dbReference type="OrthoDB" id="20828at2759"/>
<dbReference type="GO" id="GO:0006357">
    <property type="term" value="P:regulation of transcription by RNA polymerase II"/>
    <property type="evidence" value="ECO:0007669"/>
    <property type="project" value="InterPro"/>
</dbReference>
<evidence type="ECO:0000259" key="9">
    <source>
        <dbReference type="SMART" id="SM01281"/>
    </source>
</evidence>
<evidence type="ECO:0000313" key="11">
    <source>
        <dbReference type="Proteomes" id="UP000193986"/>
    </source>
</evidence>
<dbReference type="STRING" id="71784.A0A1Y2AN64"/>
<evidence type="ECO:0000256" key="7">
    <source>
        <dbReference type="ARBA" id="ARBA00032010"/>
    </source>
</evidence>
<evidence type="ECO:0000256" key="5">
    <source>
        <dbReference type="ARBA" id="ARBA00023163"/>
    </source>
</evidence>
<reference evidence="10 11" key="1">
    <citation type="submission" date="2016-07" db="EMBL/GenBank/DDBJ databases">
        <title>Pervasive Adenine N6-methylation of Active Genes in Fungi.</title>
        <authorList>
            <consortium name="DOE Joint Genome Institute"/>
            <person name="Mondo S.J."/>
            <person name="Dannebaum R.O."/>
            <person name="Kuo R.C."/>
            <person name="Labutti K."/>
            <person name="Haridas S."/>
            <person name="Kuo A."/>
            <person name="Salamov A."/>
            <person name="Ahrendt S.R."/>
            <person name="Lipzen A."/>
            <person name="Sullivan W."/>
            <person name="Andreopoulos W.B."/>
            <person name="Clum A."/>
            <person name="Lindquist E."/>
            <person name="Daum C."/>
            <person name="Ramamoorthy G.K."/>
            <person name="Gryganskyi A."/>
            <person name="Culley D."/>
            <person name="Magnuson J.K."/>
            <person name="James T.Y."/>
            <person name="O'Malley M.A."/>
            <person name="Stajich J.E."/>
            <person name="Spatafora J.W."/>
            <person name="Visel A."/>
            <person name="Grigoriev I.V."/>
        </authorList>
    </citation>
    <scope>NUCLEOTIDE SEQUENCE [LARGE SCALE GENOMIC DNA]</scope>
    <source>
        <strain evidence="10 11">68-887.2</strain>
    </source>
</reference>
<feature type="region of interest" description="Disordered" evidence="8">
    <location>
        <begin position="1"/>
        <end position="60"/>
    </location>
</feature>
<proteinExistence type="inferred from homology"/>
<gene>
    <name evidence="10" type="ORF">BCR39DRAFT_548068</name>
</gene>
<accession>A0A1Y2AN64</accession>
<dbReference type="InParanoid" id="A0A1Y2AN64"/>
<comment type="similarity">
    <text evidence="2">Belongs to the Mediator complex subunit 12 family.</text>
</comment>
<evidence type="ECO:0000256" key="4">
    <source>
        <dbReference type="ARBA" id="ARBA00023015"/>
    </source>
</evidence>
<evidence type="ECO:0000256" key="2">
    <source>
        <dbReference type="ARBA" id="ARBA00010289"/>
    </source>
</evidence>
<feature type="compositionally biased region" description="Polar residues" evidence="8">
    <location>
        <begin position="1"/>
        <end position="22"/>
    </location>
</feature>
<evidence type="ECO:0000313" key="10">
    <source>
        <dbReference type="EMBL" id="ORY23991.1"/>
    </source>
</evidence>
<dbReference type="Proteomes" id="UP000193986">
    <property type="component" value="Unassembled WGS sequence"/>
</dbReference>
<feature type="compositionally biased region" description="Acidic residues" evidence="8">
    <location>
        <begin position="1669"/>
        <end position="1687"/>
    </location>
</feature>
<feature type="region of interest" description="Disordered" evidence="8">
    <location>
        <begin position="1625"/>
        <end position="1756"/>
    </location>
</feature>
<keyword evidence="4" id="KW-0805">Transcription regulation</keyword>
<dbReference type="GO" id="GO:0003712">
    <property type="term" value="F:transcription coregulator activity"/>
    <property type="evidence" value="ECO:0007669"/>
    <property type="project" value="InterPro"/>
</dbReference>
<comment type="subcellular location">
    <subcellularLocation>
        <location evidence="1">Nucleus</location>
    </subcellularLocation>
</comment>
<evidence type="ECO:0000256" key="6">
    <source>
        <dbReference type="ARBA" id="ARBA00023242"/>
    </source>
</evidence>
<evidence type="ECO:0000256" key="1">
    <source>
        <dbReference type="ARBA" id="ARBA00004123"/>
    </source>
</evidence>
<dbReference type="EMBL" id="MCFC01000073">
    <property type="protein sequence ID" value="ORY23991.1"/>
    <property type="molecule type" value="Genomic_DNA"/>
</dbReference>
<protein>
    <recommendedName>
        <fullName evidence="3">Mediator of RNA polymerase II transcription subunit 12</fullName>
    </recommendedName>
    <alternativeName>
        <fullName evidence="7">Mediator complex subunit 12</fullName>
    </alternativeName>
</protein>
<feature type="domain" description="Mediator complex subunit Med12" evidence="9">
    <location>
        <begin position="156"/>
        <end position="243"/>
    </location>
</feature>
<dbReference type="GO" id="GO:0016592">
    <property type="term" value="C:mediator complex"/>
    <property type="evidence" value="ECO:0007669"/>
    <property type="project" value="InterPro"/>
</dbReference>
<dbReference type="PANTHER" id="PTHR46567">
    <property type="entry name" value="MEDIATOR OF RNA POLYMERASE II TRANSCRIPTION SUBUNIT 12"/>
    <property type="match status" value="1"/>
</dbReference>
<keyword evidence="5" id="KW-0804">Transcription</keyword>
<feature type="compositionally biased region" description="Polar residues" evidence="8">
    <location>
        <begin position="210"/>
        <end position="224"/>
    </location>
</feature>
<comment type="caution">
    <text evidence="10">The sequence shown here is derived from an EMBL/GenBank/DDBJ whole genome shotgun (WGS) entry which is preliminary data.</text>
</comment>
<dbReference type="InterPro" id="IPR019035">
    <property type="entry name" value="Mediator_Med12"/>
</dbReference>
<dbReference type="SMART" id="SM01281">
    <property type="entry name" value="Med12"/>
    <property type="match status" value="1"/>
</dbReference>
<keyword evidence="11" id="KW-1185">Reference proteome</keyword>
<name>A0A1Y2AN64_9TREE</name>
<organism evidence="10 11">
    <name type="scientific">Naematelia encephala</name>
    <dbReference type="NCBI Taxonomy" id="71784"/>
    <lineage>
        <taxon>Eukaryota</taxon>
        <taxon>Fungi</taxon>
        <taxon>Dikarya</taxon>
        <taxon>Basidiomycota</taxon>
        <taxon>Agaricomycotina</taxon>
        <taxon>Tremellomycetes</taxon>
        <taxon>Tremellales</taxon>
        <taxon>Naemateliaceae</taxon>
        <taxon>Naematelia</taxon>
    </lineage>
</organism>
<sequence length="1756" mass="192992">MPPTSRYPSSSQSFVGSATANLASGKGNGTKSRHPLPSRPGTNASTASDKGKAKEEVEIESFDPPAWRTVLNQRADLGFPDFYPSRPGFHQLEDVLTEDNVKNGFSSTTTPTGETFSMRNAIIPHMMAGCPEMLMALGQAIVEKRDELMPKFEERAFRIPVRVTYNDSKRLQFLTDLANPKVPLHRLMRNPVPHGFKGTELFESMFSPLTSSSSNAGHNRTPSASGKAAVDPIPLDRALWFIRVLGSNEISAHRSRAQPAAPVSAPSPAGATPSSTNTTSSTPALPLLSNDWYTQEFTNLFTAWLRIQLVQLSLPARGPLKASVPAKVGSGVLGDEKARARWSNKWDYSISLLRELHSRRLISCRIFTGWLADNLASANLSQLTFVALLSAQYIAALARHVSHGRLWIRAALERIKDIRSAIPASEALKRTESLLVTIITALFDAVPVVLLNPIAWRSNAELISEVILSSSSNEKTGARRAQQLADVRRRSEALVFRPVTTESTTSPRRQQMEEIHKLDSVCADTNMAELCKSFFDGSSSPSSPAVDVGRLEEKVFILMNWAMGLFQLGGHRPYASHTLIKLWLEQFDKHQSRSNNPQTMDFFPMLYKWLDTSAAGKKSENVLAVGITFGEFIRQGVFSYSRYLQTLIARGHTARSRHPKSPPSHHLALLRTMPIFVQAKDLLLQRRLALSGDDLEVRHRDEMDEAQALEAFKEEVREYVPEIFGWKRYGRSAALRDEVNHQMVTATTLTRYLFLQARFWIVPAVAEKLASGKGGMDASTFVRVMHVFRLCCGFSTIADLLIKALRTSDDEDILRVVIDAMQRDGDAWTAIDRWTQVTDALMYRHRLLAKNKKHLPAFSDLLLQLYKAGRLDEQSGIEIRKAVKRHTKSRGEVTNEPDKTQERVAKVVATIRSGDVAKAIALGKDMAAHNRSLDSWGLTWWRQVIEALCSDPTLPGTQQDILSAALGMIGTIDDACEANVASIVKKWLESLSLAEITDIFGQQNSMLPVMVLLYLVAQRRIPSLPVISNIVFPIWRAVSASILGNRSRLQGKQALAVESSVILAQQLLLDRPPHAIFPPTTLCEAHIVQTARTKILHADNVPELIRHLPFLVVFGSTPGVADRTRQEVSDLLQSLAMLPEFKTAAFRQLDLLKDAFLSSNWSKPGIEPTVEAGMVETLKMIMSDGSIGSSKPLPSISTALNATARFSAWRWTRVVLEMRVEFKRLAMRIDHGENATEARQTLNQLVHITLDRDISADDADLLCETFRGIEPIAAQEIFSVGLERLATLLGPIIEAEQQSHLEPLARSLDLMLRILSSGRDDKPVHVDQATFAARHRLIDLISIAMQAVERLVSADADLELPDGISPPQPGELLSVILKVLKFILGMPIMEQPGPAAPRPDFARLTASYFKVLTVLVGQANVAVPEWFTDMLTYVIDAVPPQARNSLHSALAAEASTSTAQVAFAKSTPLSNALPHWSPARRQTTLLGIRSSDEDSSDFALPLDDRSWELFEQMTPAPPALRHRDRFLASQPLKDTSSMPIALFKPRIIRDCLPQSANVSSEMDEGEIEVDEGYLGFASERNLGDGLAGEPLAVKQTMTQLYSASDDMEVEIEIDLTTTKSDIAESPANSISAVSAATATRPRRASTRLATGVRPNHGMGSNKDPITIGDDGDDDDDNDDESDLEAADEPLAKRARIGSKTTAATASRATTGGKAPSKKTTGGKAPAKRTTGGKSVRGHVGSKAPRGGGGRRRSGVD</sequence>
<evidence type="ECO:0000256" key="3">
    <source>
        <dbReference type="ARBA" id="ARBA00019622"/>
    </source>
</evidence>
<feature type="compositionally biased region" description="Low complexity" evidence="8">
    <location>
        <begin position="1697"/>
        <end position="1714"/>
    </location>
</feature>
<feature type="region of interest" description="Disordered" evidence="8">
    <location>
        <begin position="253"/>
        <end position="281"/>
    </location>
</feature>
<feature type="region of interest" description="Disordered" evidence="8">
    <location>
        <begin position="210"/>
        <end position="229"/>
    </location>
</feature>
<keyword evidence="6" id="KW-0539">Nucleus</keyword>